<dbReference type="Proteomes" id="UP000194139">
    <property type="component" value="Chromosome"/>
</dbReference>
<comment type="pathway">
    <text evidence="2 9">Amino-acid biosynthesis; L-histidine biosynthesis; L-histidine from 5-phospho-alpha-D-ribose 1-diphosphate: step 7/9.</text>
</comment>
<keyword evidence="6 9" id="KW-0808">Transferase</keyword>
<evidence type="ECO:0000256" key="7">
    <source>
        <dbReference type="ARBA" id="ARBA00022898"/>
    </source>
</evidence>
<dbReference type="GO" id="GO:0030170">
    <property type="term" value="F:pyridoxal phosphate binding"/>
    <property type="evidence" value="ECO:0007669"/>
    <property type="project" value="InterPro"/>
</dbReference>
<evidence type="ECO:0000256" key="8">
    <source>
        <dbReference type="ARBA" id="ARBA00047481"/>
    </source>
</evidence>
<evidence type="ECO:0000256" key="2">
    <source>
        <dbReference type="ARBA" id="ARBA00005011"/>
    </source>
</evidence>
<sequence>MTDTQKTLAAPVHVSAIAPYQAGKPIEELAREFGLDPAAIVKLASNENPLGMPESARAAMLAAASSLGRYPDPNGFDLKAALARRYDVPMDWITLGNGSNDILELVALALLEQGTSAVYAQHSFAVYRLATQARGARHIVVPARDYGHDLDAMLAAIQGDTRVVFIANPNNPTGTFLPAPTIQSFLEQVRERHGERVVVVLDEAYNEYLDPELRFDSVAWVRKFPNLVVSRTFSKAYGLAGLRVGFATSQPVLTDLLNRVRQPFNVNTLAQAAAVAALQDRDFLERSYRVNKEGKAQLCQAFDALGLKYVPSYGNFVLVRVGDAPRINLELLKRGVIVRPVAGDGLPEWLRVSIGLPQENARFIEALTAILQAS</sequence>
<evidence type="ECO:0000313" key="11">
    <source>
        <dbReference type="EMBL" id="ARP85958.1"/>
    </source>
</evidence>
<dbReference type="Pfam" id="PF00155">
    <property type="entry name" value="Aminotran_1_2"/>
    <property type="match status" value="1"/>
</dbReference>
<evidence type="ECO:0000256" key="3">
    <source>
        <dbReference type="ARBA" id="ARBA00007970"/>
    </source>
</evidence>
<comment type="subunit">
    <text evidence="4 9">Homodimer.</text>
</comment>
<dbReference type="InterPro" id="IPR004839">
    <property type="entry name" value="Aminotransferase_I/II_large"/>
</dbReference>
<proteinExistence type="inferred from homology"/>
<organism evidence="11 12">
    <name type="scientific">Bordetella genomosp. 9</name>
    <dbReference type="NCBI Taxonomy" id="1416803"/>
    <lineage>
        <taxon>Bacteria</taxon>
        <taxon>Pseudomonadati</taxon>
        <taxon>Pseudomonadota</taxon>
        <taxon>Betaproteobacteria</taxon>
        <taxon>Burkholderiales</taxon>
        <taxon>Alcaligenaceae</taxon>
        <taxon>Bordetella</taxon>
    </lineage>
</organism>
<dbReference type="AlphaFoldDB" id="A0A1W6YY11"/>
<evidence type="ECO:0000256" key="4">
    <source>
        <dbReference type="ARBA" id="ARBA00011738"/>
    </source>
</evidence>
<keyword evidence="7 9" id="KW-0663">Pyridoxal phosphate</keyword>
<keyword evidence="9" id="KW-0368">Histidine biosynthesis</keyword>
<name>A0A1W6YY11_9BORD</name>
<dbReference type="GO" id="GO:0000105">
    <property type="term" value="P:L-histidine biosynthetic process"/>
    <property type="evidence" value="ECO:0007669"/>
    <property type="project" value="UniProtKB-UniRule"/>
</dbReference>
<dbReference type="InterPro" id="IPR015424">
    <property type="entry name" value="PyrdxlP-dep_Trfase"/>
</dbReference>
<protein>
    <recommendedName>
        <fullName evidence="9">Histidinol-phosphate aminotransferase</fullName>
        <ecNumber evidence="9">2.6.1.9</ecNumber>
    </recommendedName>
    <alternativeName>
        <fullName evidence="9">Imidazole acetol-phosphate transaminase</fullName>
    </alternativeName>
</protein>
<comment type="cofactor">
    <cofactor evidence="1 9">
        <name>pyridoxal 5'-phosphate</name>
        <dbReference type="ChEBI" id="CHEBI:597326"/>
    </cofactor>
</comment>
<dbReference type="HAMAP" id="MF_01023">
    <property type="entry name" value="HisC_aminotrans_2"/>
    <property type="match status" value="1"/>
</dbReference>
<feature type="domain" description="Aminotransferase class I/classII large" evidence="10">
    <location>
        <begin position="40"/>
        <end position="366"/>
    </location>
</feature>
<dbReference type="InterPro" id="IPR015422">
    <property type="entry name" value="PyrdxlP-dep_Trfase_small"/>
</dbReference>
<gene>
    <name evidence="9" type="primary">hisC</name>
    <name evidence="11" type="ORF">CAL13_06890</name>
</gene>
<dbReference type="PANTHER" id="PTHR43643">
    <property type="entry name" value="HISTIDINOL-PHOSPHATE AMINOTRANSFERASE 2"/>
    <property type="match status" value="1"/>
</dbReference>
<dbReference type="InterPro" id="IPR015421">
    <property type="entry name" value="PyrdxlP-dep_Trfase_major"/>
</dbReference>
<comment type="similarity">
    <text evidence="3 9">Belongs to the class-II pyridoxal-phosphate-dependent aminotransferase family. Histidinol-phosphate aminotransferase subfamily.</text>
</comment>
<dbReference type="PROSITE" id="PS00599">
    <property type="entry name" value="AA_TRANSFER_CLASS_2"/>
    <property type="match status" value="1"/>
</dbReference>
<evidence type="ECO:0000313" key="12">
    <source>
        <dbReference type="Proteomes" id="UP000194139"/>
    </source>
</evidence>
<dbReference type="CDD" id="cd00609">
    <property type="entry name" value="AAT_like"/>
    <property type="match status" value="1"/>
</dbReference>
<keyword evidence="9" id="KW-0028">Amino-acid biosynthesis</keyword>
<dbReference type="PANTHER" id="PTHR43643:SF3">
    <property type="entry name" value="HISTIDINOL-PHOSPHATE AMINOTRANSFERASE"/>
    <property type="match status" value="1"/>
</dbReference>
<evidence type="ECO:0000256" key="1">
    <source>
        <dbReference type="ARBA" id="ARBA00001933"/>
    </source>
</evidence>
<evidence type="ECO:0000259" key="10">
    <source>
        <dbReference type="Pfam" id="PF00155"/>
    </source>
</evidence>
<evidence type="ECO:0000256" key="9">
    <source>
        <dbReference type="HAMAP-Rule" id="MF_01023"/>
    </source>
</evidence>
<keyword evidence="12" id="KW-1185">Reference proteome</keyword>
<dbReference type="InterPro" id="IPR050106">
    <property type="entry name" value="HistidinolP_aminotransfase"/>
</dbReference>
<dbReference type="Gene3D" id="3.90.1150.10">
    <property type="entry name" value="Aspartate Aminotransferase, domain 1"/>
    <property type="match status" value="1"/>
</dbReference>
<evidence type="ECO:0000256" key="5">
    <source>
        <dbReference type="ARBA" id="ARBA00022576"/>
    </source>
</evidence>
<dbReference type="InterPro" id="IPR001917">
    <property type="entry name" value="Aminotrans_II_pyridoxalP_BS"/>
</dbReference>
<dbReference type="UniPathway" id="UPA00031">
    <property type="reaction ID" value="UER00012"/>
</dbReference>
<dbReference type="InterPro" id="IPR005861">
    <property type="entry name" value="HisP_aminotrans"/>
</dbReference>
<dbReference type="RefSeq" id="WP_086071910.1">
    <property type="nucleotide sequence ID" value="NZ_CP021109.1"/>
</dbReference>
<keyword evidence="5 9" id="KW-0032">Aminotransferase</keyword>
<dbReference type="NCBIfam" id="TIGR01141">
    <property type="entry name" value="hisC"/>
    <property type="match status" value="1"/>
</dbReference>
<dbReference type="EMBL" id="CP021109">
    <property type="protein sequence ID" value="ARP85958.1"/>
    <property type="molecule type" value="Genomic_DNA"/>
</dbReference>
<dbReference type="SUPFAM" id="SSF53383">
    <property type="entry name" value="PLP-dependent transferases"/>
    <property type="match status" value="1"/>
</dbReference>
<dbReference type="EC" id="2.6.1.9" evidence="9"/>
<feature type="modified residue" description="N6-(pyridoxal phosphate)lysine" evidence="9">
    <location>
        <position position="235"/>
    </location>
</feature>
<evidence type="ECO:0000256" key="6">
    <source>
        <dbReference type="ARBA" id="ARBA00022679"/>
    </source>
</evidence>
<comment type="catalytic activity">
    <reaction evidence="8 9">
        <text>L-histidinol phosphate + 2-oxoglutarate = 3-(imidazol-4-yl)-2-oxopropyl phosphate + L-glutamate</text>
        <dbReference type="Rhea" id="RHEA:23744"/>
        <dbReference type="ChEBI" id="CHEBI:16810"/>
        <dbReference type="ChEBI" id="CHEBI:29985"/>
        <dbReference type="ChEBI" id="CHEBI:57766"/>
        <dbReference type="ChEBI" id="CHEBI:57980"/>
        <dbReference type="EC" id="2.6.1.9"/>
    </reaction>
</comment>
<dbReference type="Gene3D" id="3.40.640.10">
    <property type="entry name" value="Type I PLP-dependent aspartate aminotransferase-like (Major domain)"/>
    <property type="match status" value="1"/>
</dbReference>
<dbReference type="GO" id="GO:0004400">
    <property type="term" value="F:histidinol-phosphate transaminase activity"/>
    <property type="evidence" value="ECO:0007669"/>
    <property type="project" value="UniProtKB-UniRule"/>
</dbReference>
<reference evidence="11 12" key="1">
    <citation type="submission" date="2017-05" db="EMBL/GenBank/DDBJ databases">
        <title>Complete and WGS of Bordetella genogroups.</title>
        <authorList>
            <person name="Spilker T."/>
            <person name="LiPuma J."/>
        </authorList>
    </citation>
    <scope>NUCLEOTIDE SEQUENCE [LARGE SCALE GENOMIC DNA]</scope>
    <source>
        <strain evidence="11 12">AU17164</strain>
    </source>
</reference>
<accession>A0A1W6YY11</accession>